<keyword evidence="2" id="KW-0732">Signal</keyword>
<keyword evidence="4" id="KW-1185">Reference proteome</keyword>
<evidence type="ECO:0000256" key="1">
    <source>
        <dbReference type="SAM" id="Coils"/>
    </source>
</evidence>
<feature type="coiled-coil region" evidence="1">
    <location>
        <begin position="62"/>
        <end position="89"/>
    </location>
</feature>
<comment type="caution">
    <text evidence="3">The sequence shown here is derived from an EMBL/GenBank/DDBJ whole genome shotgun (WGS) entry which is preliminary data.</text>
</comment>
<reference evidence="3" key="1">
    <citation type="journal article" date="2016" name="Insect Biochem. Mol. Biol.">
        <title>Multifaceted biological insights from a draft genome sequence of the tobacco hornworm moth, Manduca sexta.</title>
        <authorList>
            <person name="Kanost M.R."/>
            <person name="Arrese E.L."/>
            <person name="Cao X."/>
            <person name="Chen Y.R."/>
            <person name="Chellapilla S."/>
            <person name="Goldsmith M.R."/>
            <person name="Grosse-Wilde E."/>
            <person name="Heckel D.G."/>
            <person name="Herndon N."/>
            <person name="Jiang H."/>
            <person name="Papanicolaou A."/>
            <person name="Qu J."/>
            <person name="Soulages J.L."/>
            <person name="Vogel H."/>
            <person name="Walters J."/>
            <person name="Waterhouse R.M."/>
            <person name="Ahn S.J."/>
            <person name="Almeida F.C."/>
            <person name="An C."/>
            <person name="Aqrawi P."/>
            <person name="Bretschneider A."/>
            <person name="Bryant W.B."/>
            <person name="Bucks S."/>
            <person name="Chao H."/>
            <person name="Chevignon G."/>
            <person name="Christen J.M."/>
            <person name="Clarke D.F."/>
            <person name="Dittmer N.T."/>
            <person name="Ferguson L.C.F."/>
            <person name="Garavelou S."/>
            <person name="Gordon K.H.J."/>
            <person name="Gunaratna R.T."/>
            <person name="Han Y."/>
            <person name="Hauser F."/>
            <person name="He Y."/>
            <person name="Heidel-Fischer H."/>
            <person name="Hirsh A."/>
            <person name="Hu Y."/>
            <person name="Jiang H."/>
            <person name="Kalra D."/>
            <person name="Klinner C."/>
            <person name="Konig C."/>
            <person name="Kovar C."/>
            <person name="Kroll A.R."/>
            <person name="Kuwar S.S."/>
            <person name="Lee S.L."/>
            <person name="Lehman R."/>
            <person name="Li K."/>
            <person name="Li Z."/>
            <person name="Liang H."/>
            <person name="Lovelace S."/>
            <person name="Lu Z."/>
            <person name="Mansfield J.H."/>
            <person name="McCulloch K.J."/>
            <person name="Mathew T."/>
            <person name="Morton B."/>
            <person name="Muzny D.M."/>
            <person name="Neunemann D."/>
            <person name="Ongeri F."/>
            <person name="Pauchet Y."/>
            <person name="Pu L.L."/>
            <person name="Pyrousis I."/>
            <person name="Rao X.J."/>
            <person name="Redding A."/>
            <person name="Roesel C."/>
            <person name="Sanchez-Gracia A."/>
            <person name="Schaack S."/>
            <person name="Shukla A."/>
            <person name="Tetreau G."/>
            <person name="Wang Y."/>
            <person name="Xiong G.H."/>
            <person name="Traut W."/>
            <person name="Walsh T.K."/>
            <person name="Worley K.C."/>
            <person name="Wu D."/>
            <person name="Wu W."/>
            <person name="Wu Y.Q."/>
            <person name="Zhang X."/>
            <person name="Zou Z."/>
            <person name="Zucker H."/>
            <person name="Briscoe A.D."/>
            <person name="Burmester T."/>
            <person name="Clem R.J."/>
            <person name="Feyereisen R."/>
            <person name="Grimmelikhuijzen C.J.P."/>
            <person name="Hamodrakas S.J."/>
            <person name="Hansson B.S."/>
            <person name="Huguet E."/>
            <person name="Jermiin L.S."/>
            <person name="Lan Q."/>
            <person name="Lehman H.K."/>
            <person name="Lorenzen M."/>
            <person name="Merzendorfer H."/>
            <person name="Michalopoulos I."/>
            <person name="Morton D.B."/>
            <person name="Muthukrishnan S."/>
            <person name="Oakeshott J.G."/>
            <person name="Palmer W."/>
            <person name="Park Y."/>
            <person name="Passarelli A.L."/>
            <person name="Rozas J."/>
            <person name="Schwartz L.M."/>
            <person name="Smith W."/>
            <person name="Southgate A."/>
            <person name="Vilcinskas A."/>
            <person name="Vogt R."/>
            <person name="Wang P."/>
            <person name="Werren J."/>
            <person name="Yu X.Q."/>
            <person name="Zhou J.J."/>
            <person name="Brown S.J."/>
            <person name="Scherer S.E."/>
            <person name="Richards S."/>
            <person name="Blissard G.W."/>
        </authorList>
    </citation>
    <scope>NUCLEOTIDE SEQUENCE</scope>
</reference>
<accession>A0A922CJ35</accession>
<evidence type="ECO:0000313" key="3">
    <source>
        <dbReference type="EMBL" id="KAG6447936.1"/>
    </source>
</evidence>
<reference evidence="3" key="2">
    <citation type="submission" date="2020-12" db="EMBL/GenBank/DDBJ databases">
        <authorList>
            <person name="Kanost M."/>
        </authorList>
    </citation>
    <scope>NUCLEOTIDE SEQUENCE</scope>
</reference>
<dbReference type="Proteomes" id="UP000791440">
    <property type="component" value="Unassembled WGS sequence"/>
</dbReference>
<feature type="chain" id="PRO_5037228963" evidence="2">
    <location>
        <begin position="17"/>
        <end position="132"/>
    </location>
</feature>
<proteinExistence type="predicted"/>
<gene>
    <name evidence="3" type="ORF">O3G_MSEX005263</name>
</gene>
<evidence type="ECO:0000256" key="2">
    <source>
        <dbReference type="SAM" id="SignalP"/>
    </source>
</evidence>
<protein>
    <submittedName>
        <fullName evidence="3">Uncharacterized protein</fullName>
    </submittedName>
</protein>
<sequence>MYYILILQIIFVSCQDFPLYNTDDMIIENLRKREVIPLNQINRRLFRSNEQIRYRRTKDVQEDLAERKLDKVKSQLREARINNAKLDKLHQQLKWMTIDDNEAIGTWMDRLPDIQGLLSEPSTLELVFITGF</sequence>
<keyword evidence="1" id="KW-0175">Coiled coil</keyword>
<dbReference type="AlphaFoldDB" id="A0A922CJ35"/>
<evidence type="ECO:0000313" key="4">
    <source>
        <dbReference type="Proteomes" id="UP000791440"/>
    </source>
</evidence>
<name>A0A922CJ35_MANSE</name>
<dbReference type="EMBL" id="JH668351">
    <property type="protein sequence ID" value="KAG6447936.1"/>
    <property type="molecule type" value="Genomic_DNA"/>
</dbReference>
<organism evidence="3 4">
    <name type="scientific">Manduca sexta</name>
    <name type="common">Tobacco hawkmoth</name>
    <name type="synonym">Tobacco hornworm</name>
    <dbReference type="NCBI Taxonomy" id="7130"/>
    <lineage>
        <taxon>Eukaryota</taxon>
        <taxon>Metazoa</taxon>
        <taxon>Ecdysozoa</taxon>
        <taxon>Arthropoda</taxon>
        <taxon>Hexapoda</taxon>
        <taxon>Insecta</taxon>
        <taxon>Pterygota</taxon>
        <taxon>Neoptera</taxon>
        <taxon>Endopterygota</taxon>
        <taxon>Lepidoptera</taxon>
        <taxon>Glossata</taxon>
        <taxon>Ditrysia</taxon>
        <taxon>Bombycoidea</taxon>
        <taxon>Sphingidae</taxon>
        <taxon>Sphinginae</taxon>
        <taxon>Sphingini</taxon>
        <taxon>Manduca</taxon>
    </lineage>
</organism>
<feature type="signal peptide" evidence="2">
    <location>
        <begin position="1"/>
        <end position="16"/>
    </location>
</feature>